<evidence type="ECO:0000256" key="1">
    <source>
        <dbReference type="SAM" id="SignalP"/>
    </source>
</evidence>
<proteinExistence type="predicted"/>
<dbReference type="PROSITE" id="PS51257">
    <property type="entry name" value="PROKAR_LIPOPROTEIN"/>
    <property type="match status" value="1"/>
</dbReference>
<keyword evidence="1" id="KW-0732">Signal</keyword>
<dbReference type="InterPro" id="IPR032693">
    <property type="entry name" value="YtkA-like_dom"/>
</dbReference>
<sequence length="153" mass="16633">MKRCIISAIAIILLVLSACGSDDNAENNDESAEADALTPLKVEILTEQEVEAGEVTLSAHVTHGNNNVNEADEVEFEVWQEGSKEQSEMITGSFTEEGVYEASYTFEDDGIYYMIAHVTALDQHTMPQQPIAVGNADLSEASNSNTEDGHNDH</sequence>
<evidence type="ECO:0000313" key="4">
    <source>
        <dbReference type="Proteomes" id="UP001549167"/>
    </source>
</evidence>
<protein>
    <recommendedName>
        <fullName evidence="2">YtkA-like domain-containing protein</fullName>
    </recommendedName>
</protein>
<keyword evidence="4" id="KW-1185">Reference proteome</keyword>
<comment type="caution">
    <text evidence="3">The sequence shown here is derived from an EMBL/GenBank/DDBJ whole genome shotgun (WGS) entry which is preliminary data.</text>
</comment>
<accession>A0ABV2KWX1</accession>
<evidence type="ECO:0000259" key="2">
    <source>
        <dbReference type="Pfam" id="PF13115"/>
    </source>
</evidence>
<dbReference type="Pfam" id="PF13115">
    <property type="entry name" value="YtkA"/>
    <property type="match status" value="1"/>
</dbReference>
<reference evidence="3 4" key="1">
    <citation type="submission" date="2024-06" db="EMBL/GenBank/DDBJ databases">
        <title>Genomic Encyclopedia of Type Strains, Phase IV (KMG-IV): sequencing the most valuable type-strain genomes for metagenomic binning, comparative biology and taxonomic classification.</title>
        <authorList>
            <person name="Goeker M."/>
        </authorList>
    </citation>
    <scope>NUCLEOTIDE SEQUENCE [LARGE SCALE GENOMIC DNA]</scope>
    <source>
        <strain evidence="3 4">DSM 23520</strain>
    </source>
</reference>
<organism evidence="3 4">
    <name type="scientific">Alkalibacillus flavidus</name>
    <dbReference type="NCBI Taxonomy" id="546021"/>
    <lineage>
        <taxon>Bacteria</taxon>
        <taxon>Bacillati</taxon>
        <taxon>Bacillota</taxon>
        <taxon>Bacilli</taxon>
        <taxon>Bacillales</taxon>
        <taxon>Bacillaceae</taxon>
        <taxon>Alkalibacillus</taxon>
    </lineage>
</organism>
<feature type="signal peptide" evidence="1">
    <location>
        <begin position="1"/>
        <end position="20"/>
    </location>
</feature>
<dbReference type="EMBL" id="JBEPMX010000012">
    <property type="protein sequence ID" value="MET3684082.1"/>
    <property type="molecule type" value="Genomic_DNA"/>
</dbReference>
<name>A0ABV2KWX1_9BACI</name>
<feature type="chain" id="PRO_5045060057" description="YtkA-like domain-containing protein" evidence="1">
    <location>
        <begin position="21"/>
        <end position="153"/>
    </location>
</feature>
<feature type="domain" description="YtkA-like" evidence="2">
    <location>
        <begin position="37"/>
        <end position="116"/>
    </location>
</feature>
<dbReference type="Proteomes" id="UP001549167">
    <property type="component" value="Unassembled WGS sequence"/>
</dbReference>
<gene>
    <name evidence="3" type="ORF">ABID56_002208</name>
</gene>
<dbReference type="RefSeq" id="WP_354221099.1">
    <property type="nucleotide sequence ID" value="NZ_JBEPMX010000012.1"/>
</dbReference>
<evidence type="ECO:0000313" key="3">
    <source>
        <dbReference type="EMBL" id="MET3684082.1"/>
    </source>
</evidence>